<reference evidence="1" key="1">
    <citation type="submission" date="2021-02" db="EMBL/GenBank/DDBJ databases">
        <title>Skermanella TT6 skin isolate.</title>
        <authorList>
            <person name="Lee K."/>
            <person name="Ganzorig M."/>
        </authorList>
    </citation>
    <scope>NUCLEOTIDE SEQUENCE</scope>
    <source>
        <strain evidence="1">TT6</strain>
    </source>
</reference>
<proteinExistence type="predicted"/>
<dbReference type="EMBL" id="CP067420">
    <property type="protein sequence ID" value="QQP89962.1"/>
    <property type="molecule type" value="Genomic_DNA"/>
</dbReference>
<evidence type="ECO:0000313" key="2">
    <source>
        <dbReference type="Proteomes" id="UP000595197"/>
    </source>
</evidence>
<protein>
    <submittedName>
        <fullName evidence="1">Uncharacterized protein</fullName>
    </submittedName>
</protein>
<dbReference type="RefSeq" id="WP_201076776.1">
    <property type="nucleotide sequence ID" value="NZ_CP067420.1"/>
</dbReference>
<accession>A0ABX7B6L2</accession>
<dbReference type="Proteomes" id="UP000595197">
    <property type="component" value="Chromosome"/>
</dbReference>
<organism evidence="1 2">
    <name type="scientific">Skermanella cutis</name>
    <dbReference type="NCBI Taxonomy" id="2775420"/>
    <lineage>
        <taxon>Bacteria</taxon>
        <taxon>Pseudomonadati</taxon>
        <taxon>Pseudomonadota</taxon>
        <taxon>Alphaproteobacteria</taxon>
        <taxon>Rhodospirillales</taxon>
        <taxon>Azospirillaceae</taxon>
        <taxon>Skermanella</taxon>
    </lineage>
</organism>
<gene>
    <name evidence="1" type="ORF">IGS68_01390</name>
</gene>
<keyword evidence="2" id="KW-1185">Reference proteome</keyword>
<evidence type="ECO:0000313" key="1">
    <source>
        <dbReference type="EMBL" id="QQP89962.1"/>
    </source>
</evidence>
<sequence>MSDETTVTARDALCMLADMHWVTKLCSSTAEALTVTYSRTVAMASRTVSSAATTSPEMDWMPPISFEICSVAEDSRAAPLPRRSWQPGGASLSW</sequence>
<name>A0ABX7B6L2_9PROT</name>